<sequence length="325" mass="36790">MTDVSERFFNLYTKFVSESEQDKELNTCNSTMVSISGAYSMISREETLKLSLDERDKVKESMSLVLEKLDKQISFAISIWADNFESEFYNYIQLPEDIIWESFFRRGEDENRLSLAIQQIDVRLWLFASALQSLIVKHRSVSAFFTLADFLRVIREAELNAPKIFFDNFRKELKSARLSSPKYAQGHKNASLTGPPKYSSANVPEGSLQNDESITERSPSILANAQALTYEKSFDIHQEEISTIKATQRQLEAIAALQSMLGQHLEVQSIAVDAIFDEAHLSLNDIGRGLDCLQQASANPEGPFKIGAIFLICLSISLLLFDFIK</sequence>
<reference evidence="2 3" key="1">
    <citation type="submission" date="2014-04" db="EMBL/GenBank/DDBJ databases">
        <title>A new species of microsporidia sheds light on the evolution of extreme parasitism.</title>
        <authorList>
            <person name="Haag K.L."/>
            <person name="James T.Y."/>
            <person name="Larsson R."/>
            <person name="Schaer T.M."/>
            <person name="Refardt D."/>
            <person name="Pombert J.-F."/>
            <person name="Ebert D."/>
        </authorList>
    </citation>
    <scope>NUCLEOTIDE SEQUENCE [LARGE SCALE GENOMIC DNA]</scope>
    <source>
        <strain evidence="2 3">UGP3</strain>
        <tissue evidence="2">Spores</tissue>
    </source>
</reference>
<dbReference type="HOGENOM" id="CLU_855513_0_0_1"/>
<protein>
    <submittedName>
        <fullName evidence="2">Uncharacterized protein</fullName>
    </submittedName>
</protein>
<feature type="compositionally biased region" description="Polar residues" evidence="1">
    <location>
        <begin position="199"/>
        <end position="211"/>
    </location>
</feature>
<organism evidence="2 3">
    <name type="scientific">Mitosporidium daphniae</name>
    <dbReference type="NCBI Taxonomy" id="1485682"/>
    <lineage>
        <taxon>Eukaryota</taxon>
        <taxon>Fungi</taxon>
        <taxon>Fungi incertae sedis</taxon>
        <taxon>Microsporidia</taxon>
        <taxon>Mitosporidium</taxon>
    </lineage>
</organism>
<dbReference type="RefSeq" id="XP_013239343.1">
    <property type="nucleotide sequence ID" value="XM_013383889.1"/>
</dbReference>
<evidence type="ECO:0000313" key="2">
    <source>
        <dbReference type="EMBL" id="KGG52907.1"/>
    </source>
</evidence>
<feature type="region of interest" description="Disordered" evidence="1">
    <location>
        <begin position="180"/>
        <end position="211"/>
    </location>
</feature>
<comment type="caution">
    <text evidence="2">The sequence shown here is derived from an EMBL/GenBank/DDBJ whole genome shotgun (WGS) entry which is preliminary data.</text>
</comment>
<dbReference type="EMBL" id="JMKJ01000029">
    <property type="protein sequence ID" value="KGG52907.1"/>
    <property type="molecule type" value="Genomic_DNA"/>
</dbReference>
<evidence type="ECO:0000313" key="3">
    <source>
        <dbReference type="Proteomes" id="UP000029725"/>
    </source>
</evidence>
<dbReference type="GeneID" id="25258209"/>
<keyword evidence="3" id="KW-1185">Reference proteome</keyword>
<dbReference type="AlphaFoldDB" id="A0A098VVE8"/>
<accession>A0A098VVE8</accession>
<evidence type="ECO:0000256" key="1">
    <source>
        <dbReference type="SAM" id="MobiDB-lite"/>
    </source>
</evidence>
<dbReference type="Proteomes" id="UP000029725">
    <property type="component" value="Unassembled WGS sequence"/>
</dbReference>
<name>A0A098VVE8_9MICR</name>
<gene>
    <name evidence="2" type="ORF">DI09_126p60</name>
</gene>
<dbReference type="VEuPathDB" id="MicrosporidiaDB:DI09_126p60"/>
<proteinExistence type="predicted"/>